<name>A0A6L2JA06_TANCI</name>
<organism evidence="1">
    <name type="scientific">Tanacetum cinerariifolium</name>
    <name type="common">Dalmatian daisy</name>
    <name type="synonym">Chrysanthemum cinerariifolium</name>
    <dbReference type="NCBI Taxonomy" id="118510"/>
    <lineage>
        <taxon>Eukaryota</taxon>
        <taxon>Viridiplantae</taxon>
        <taxon>Streptophyta</taxon>
        <taxon>Embryophyta</taxon>
        <taxon>Tracheophyta</taxon>
        <taxon>Spermatophyta</taxon>
        <taxon>Magnoliopsida</taxon>
        <taxon>eudicotyledons</taxon>
        <taxon>Gunneridae</taxon>
        <taxon>Pentapetalae</taxon>
        <taxon>asterids</taxon>
        <taxon>campanulids</taxon>
        <taxon>Asterales</taxon>
        <taxon>Asteraceae</taxon>
        <taxon>Asteroideae</taxon>
        <taxon>Anthemideae</taxon>
        <taxon>Anthemidinae</taxon>
        <taxon>Tanacetum</taxon>
    </lineage>
</organism>
<evidence type="ECO:0000313" key="1">
    <source>
        <dbReference type="EMBL" id="GEU33848.1"/>
    </source>
</evidence>
<comment type="caution">
    <text evidence="1">The sequence shown here is derived from an EMBL/GenBank/DDBJ whole genome shotgun (WGS) entry which is preliminary data.</text>
</comment>
<accession>A0A6L2JA06</accession>
<gene>
    <name evidence="1" type="ORF">Tci_005826</name>
</gene>
<sequence length="130" mass="15295">MYGKIWNNEDVHDLESVETEFPTIVFNDTSDEAPLSYEPTVNLDNSTSNVLIPSDSWTSELLVYKEPLSRLDRLRESRAQILWGMYNKKNIDYVALLWEYFMYQADNKEISSARKEHMLYTVIDSPYLEV</sequence>
<proteinExistence type="predicted"/>
<evidence type="ECO:0008006" key="2">
    <source>
        <dbReference type="Google" id="ProtNLM"/>
    </source>
</evidence>
<protein>
    <recommendedName>
        <fullName evidence="2">Integrase, catalytic region, zinc finger, CCHC-type, peptidase aspartic, catalytic</fullName>
    </recommendedName>
</protein>
<reference evidence="1" key="1">
    <citation type="journal article" date="2019" name="Sci. Rep.">
        <title>Draft genome of Tanacetum cinerariifolium, the natural source of mosquito coil.</title>
        <authorList>
            <person name="Yamashiro T."/>
            <person name="Shiraishi A."/>
            <person name="Satake H."/>
            <person name="Nakayama K."/>
        </authorList>
    </citation>
    <scope>NUCLEOTIDE SEQUENCE</scope>
</reference>
<dbReference type="AlphaFoldDB" id="A0A6L2JA06"/>
<dbReference type="EMBL" id="BKCJ010000511">
    <property type="protein sequence ID" value="GEU33848.1"/>
    <property type="molecule type" value="Genomic_DNA"/>
</dbReference>